<feature type="region of interest" description="Disordered" evidence="1">
    <location>
        <begin position="75"/>
        <end position="94"/>
    </location>
</feature>
<gene>
    <name evidence="2" type="ORF">GUJ93_ZPchr0006g44111</name>
</gene>
<dbReference type="AlphaFoldDB" id="A0A8J5W250"/>
<sequence length="94" mass="11225">MRRRRGVYRGEIHATVTILKYFACIPWIKQQKNNFPEILCRGACRFLFCRARQPELGCSFNPVGRTRQERERRCCCSQKQSSAEEKSRRGREKR</sequence>
<accession>A0A8J5W250</accession>
<name>A0A8J5W250_ZIZPA</name>
<organism evidence="2 3">
    <name type="scientific">Zizania palustris</name>
    <name type="common">Northern wild rice</name>
    <dbReference type="NCBI Taxonomy" id="103762"/>
    <lineage>
        <taxon>Eukaryota</taxon>
        <taxon>Viridiplantae</taxon>
        <taxon>Streptophyta</taxon>
        <taxon>Embryophyta</taxon>
        <taxon>Tracheophyta</taxon>
        <taxon>Spermatophyta</taxon>
        <taxon>Magnoliopsida</taxon>
        <taxon>Liliopsida</taxon>
        <taxon>Poales</taxon>
        <taxon>Poaceae</taxon>
        <taxon>BOP clade</taxon>
        <taxon>Oryzoideae</taxon>
        <taxon>Oryzeae</taxon>
        <taxon>Zizaniinae</taxon>
        <taxon>Zizania</taxon>
    </lineage>
</organism>
<reference evidence="2" key="1">
    <citation type="journal article" date="2021" name="bioRxiv">
        <title>Whole Genome Assembly and Annotation of Northern Wild Rice, Zizania palustris L., Supports a Whole Genome Duplication in the Zizania Genus.</title>
        <authorList>
            <person name="Haas M."/>
            <person name="Kono T."/>
            <person name="Macchietto M."/>
            <person name="Millas R."/>
            <person name="McGilp L."/>
            <person name="Shao M."/>
            <person name="Duquette J."/>
            <person name="Hirsch C.N."/>
            <person name="Kimball J."/>
        </authorList>
    </citation>
    <scope>NUCLEOTIDE SEQUENCE</scope>
    <source>
        <tissue evidence="2">Fresh leaf tissue</tissue>
    </source>
</reference>
<dbReference type="EMBL" id="JAAALK010000283">
    <property type="protein sequence ID" value="KAG8069574.1"/>
    <property type="molecule type" value="Genomic_DNA"/>
</dbReference>
<dbReference type="Proteomes" id="UP000729402">
    <property type="component" value="Unassembled WGS sequence"/>
</dbReference>
<proteinExistence type="predicted"/>
<comment type="caution">
    <text evidence="2">The sequence shown here is derived from an EMBL/GenBank/DDBJ whole genome shotgun (WGS) entry which is preliminary data.</text>
</comment>
<keyword evidence="3" id="KW-1185">Reference proteome</keyword>
<reference evidence="2" key="2">
    <citation type="submission" date="2021-02" db="EMBL/GenBank/DDBJ databases">
        <authorList>
            <person name="Kimball J.A."/>
            <person name="Haas M.W."/>
            <person name="Macchietto M."/>
            <person name="Kono T."/>
            <person name="Duquette J."/>
            <person name="Shao M."/>
        </authorList>
    </citation>
    <scope>NUCLEOTIDE SEQUENCE</scope>
    <source>
        <tissue evidence="2">Fresh leaf tissue</tissue>
    </source>
</reference>
<evidence type="ECO:0000313" key="3">
    <source>
        <dbReference type="Proteomes" id="UP000729402"/>
    </source>
</evidence>
<evidence type="ECO:0000256" key="1">
    <source>
        <dbReference type="SAM" id="MobiDB-lite"/>
    </source>
</evidence>
<protein>
    <submittedName>
        <fullName evidence="2">Uncharacterized protein</fullName>
    </submittedName>
</protein>
<evidence type="ECO:0000313" key="2">
    <source>
        <dbReference type="EMBL" id="KAG8069574.1"/>
    </source>
</evidence>